<protein>
    <submittedName>
        <fullName evidence="1">Uncharacterized protein</fullName>
    </submittedName>
</protein>
<reference evidence="1 2" key="1">
    <citation type="journal article" date="2023" name="Ecotoxicol. Environ. Saf.">
        <title>Mercury remediation potential of mercury-resistant strain Rheinheimera metallidurans sp. nov. isolated from a municipal waste dumping site.</title>
        <authorList>
            <person name="Yadav V."/>
            <person name="Manjhi A."/>
            <person name="Vadakedath N."/>
        </authorList>
    </citation>
    <scope>NUCLEOTIDE SEQUENCE [LARGE SCALE GENOMIC DNA]</scope>
    <source>
        <strain evidence="1 2">E-49</strain>
    </source>
</reference>
<accession>A0ABU8C2X7</accession>
<keyword evidence="2" id="KW-1185">Reference proteome</keyword>
<evidence type="ECO:0000313" key="1">
    <source>
        <dbReference type="EMBL" id="MEH8016263.1"/>
    </source>
</evidence>
<name>A0ABU8C2X7_9GAMM</name>
<evidence type="ECO:0000313" key="2">
    <source>
        <dbReference type="Proteomes" id="UP001375382"/>
    </source>
</evidence>
<comment type="caution">
    <text evidence="1">The sequence shown here is derived from an EMBL/GenBank/DDBJ whole genome shotgun (WGS) entry which is preliminary data.</text>
</comment>
<proteinExistence type="predicted"/>
<organism evidence="1 2">
    <name type="scientific">Rheinheimera muenzenbergensis</name>
    <dbReference type="NCBI Taxonomy" id="1193628"/>
    <lineage>
        <taxon>Bacteria</taxon>
        <taxon>Pseudomonadati</taxon>
        <taxon>Pseudomonadota</taxon>
        <taxon>Gammaproteobacteria</taxon>
        <taxon>Chromatiales</taxon>
        <taxon>Chromatiaceae</taxon>
        <taxon>Rheinheimera</taxon>
    </lineage>
</organism>
<dbReference type="EMBL" id="JALAAR010000002">
    <property type="protein sequence ID" value="MEH8016263.1"/>
    <property type="molecule type" value="Genomic_DNA"/>
</dbReference>
<sequence length="141" mass="16416">MHRTQVSNIVIEYADQFGPTNRPERKAIEKSLRQVEPQELFEGLFSIFLLENDNKSYIRQQNAGVILYKLKPRLFIDLKQKIRMCLHTWDVSVEELPLYFAEQCGKARVLEVLEQLNTEPLSKSEKAGLNTFAFWLGLVES</sequence>
<dbReference type="RefSeq" id="WP_335734675.1">
    <property type="nucleotide sequence ID" value="NZ_JALAAR010000002.1"/>
</dbReference>
<gene>
    <name evidence="1" type="ORF">MN202_03360</name>
</gene>
<dbReference type="Proteomes" id="UP001375382">
    <property type="component" value="Unassembled WGS sequence"/>
</dbReference>